<accession>A0A917X1T0</accession>
<dbReference type="Proteomes" id="UP000642070">
    <property type="component" value="Unassembled WGS sequence"/>
</dbReference>
<organism evidence="1 2">
    <name type="scientific">Dactylosporangium sucinum</name>
    <dbReference type="NCBI Taxonomy" id="1424081"/>
    <lineage>
        <taxon>Bacteria</taxon>
        <taxon>Bacillati</taxon>
        <taxon>Actinomycetota</taxon>
        <taxon>Actinomycetes</taxon>
        <taxon>Micromonosporales</taxon>
        <taxon>Micromonosporaceae</taxon>
        <taxon>Dactylosporangium</taxon>
    </lineage>
</organism>
<evidence type="ECO:0000313" key="2">
    <source>
        <dbReference type="Proteomes" id="UP000642070"/>
    </source>
</evidence>
<comment type="caution">
    <text evidence="1">The sequence shown here is derived from an EMBL/GenBank/DDBJ whole genome shotgun (WGS) entry which is preliminary data.</text>
</comment>
<reference evidence="1" key="2">
    <citation type="submission" date="2020-09" db="EMBL/GenBank/DDBJ databases">
        <authorList>
            <person name="Sun Q."/>
            <person name="Ohkuma M."/>
        </authorList>
    </citation>
    <scope>NUCLEOTIDE SEQUENCE</scope>
    <source>
        <strain evidence="1">JCM 19831</strain>
    </source>
</reference>
<dbReference type="AlphaFoldDB" id="A0A917X1T0"/>
<name>A0A917X1T0_9ACTN</name>
<protein>
    <submittedName>
        <fullName evidence="1">Uncharacterized protein</fullName>
    </submittedName>
</protein>
<dbReference type="EMBL" id="BMPI01000034">
    <property type="protein sequence ID" value="GGM51663.1"/>
    <property type="molecule type" value="Genomic_DNA"/>
</dbReference>
<gene>
    <name evidence="1" type="ORF">GCM10007977_061750</name>
</gene>
<reference evidence="1" key="1">
    <citation type="journal article" date="2014" name="Int. J. Syst. Evol. Microbiol.">
        <title>Complete genome sequence of Corynebacterium casei LMG S-19264T (=DSM 44701T), isolated from a smear-ripened cheese.</title>
        <authorList>
            <consortium name="US DOE Joint Genome Institute (JGI-PGF)"/>
            <person name="Walter F."/>
            <person name="Albersmeier A."/>
            <person name="Kalinowski J."/>
            <person name="Ruckert C."/>
        </authorList>
    </citation>
    <scope>NUCLEOTIDE SEQUENCE</scope>
    <source>
        <strain evidence="1">JCM 19831</strain>
    </source>
</reference>
<evidence type="ECO:0000313" key="1">
    <source>
        <dbReference type="EMBL" id="GGM51663.1"/>
    </source>
</evidence>
<sequence length="1152" mass="124951">MTALAGDLQELLAEGAEMASPAMAADSFEPLDVRLGVRGRFGQELFRLAPGGWERPLSIVEDAKLLARALDSTLEQRLGFGLADLTELALRHMDESLDRLSACWPTADGRSVPVWERDAVVTDEEVSAAVSNLDIASAVSRCHDPDRAGRALRWASCAPDGLETAVDGQAATFGPVIAVRHGEQFRALPTGFLIDGLYAAMHALWAIAVEEPGGRERWSEVARGRVLALISGPGALLAVGADAGRGPIVALQQIHDGLVLAVDVVAAGIDGLALADAEDRLRAFVPGATVRTRRGEMTLDLDEEVVRLAVVAGPEELMIFRGEESVPVHVMLAEDLRWILGGADRRDDLAIFLLDCQTPVSERQFSFGPFDLWEVWRGNGGAFHRLGAPLAMLLFEPHHERAEWLHHARLGWLDEALVRLELPGLTAWPNVAPDRRGPAAATLTDRFRNEAVDVAVLDDGTVIGVRYRVDVNGHVRPANIAHAILWKLRQVGGVASVLASASVPGRVRIQLAGPVDLGGDTLRVVRSTDDDGYVLGFSEDFGEELLSDASSAERHIAVLLSAGLPDRLAHDFVTAWAAAPPGIAIDASSPPQRARMLGSFQPPHGTFQARAERATASRLLGLGVRPGTRQGTEARDLESRQIYPLLLELYREATARFDGPTLVRAILHDLERVHLGRWRDEGHQGRLAALATPDIDITTAVTEARGKVTAATRALTLAAEEALRGLPQGADVPRHLDLQQIYGIAYLLFESGMRSETIHQRVSGAKLEITESYEFVVRPADLDFDVDAFNRALTMANPPQRLIAPEPDEAPDETLATAVERVPPEITGVDSAMRASLGFGVYALLCVLDTVANWAVDDDEPVVSVPAAELVAQAAELTDGDLHELTAAVGWLTLRPAALQGEMLEHWELDRRAVRLASRPLVSVGAEGVFICPWAASMSRRIFLGHLSDGRLPWPQSALPDPVNKQLQAFRHSRNIALEREIITTLSQRTHLKALGNIKKAKVLGLTTLPREIDGICIDMVQGRIWVLEAKDRTVAFSPHQLRTAIDEFHEPGGYIDRLLANVDLIRASASTVATTMRVENPGRAWHVQGLMVTRRIEPAAYAGGNRVLFCTADTVAETVDTDVIPARPYQSLVPTYARPSDEATLGVDLVE</sequence>
<keyword evidence="2" id="KW-1185">Reference proteome</keyword>
<proteinExistence type="predicted"/>